<dbReference type="EMBL" id="KE145363">
    <property type="protein sequence ID" value="EPE30397.1"/>
    <property type="molecule type" value="Genomic_DNA"/>
</dbReference>
<dbReference type="PANTHER" id="PTHR37017">
    <property type="entry name" value="AB HYDROLASE-1 DOMAIN-CONTAINING PROTEIN-RELATED"/>
    <property type="match status" value="1"/>
</dbReference>
<dbReference type="OrthoDB" id="408373at2759"/>
<dbReference type="STRING" id="1116229.S3CVG0"/>
<gene>
    <name evidence="2" type="ORF">GLAREA_03364</name>
</gene>
<feature type="domain" description="AB hydrolase-1" evidence="1">
    <location>
        <begin position="9"/>
        <end position="240"/>
    </location>
</feature>
<proteinExistence type="predicted"/>
<dbReference type="RefSeq" id="XP_008081808.1">
    <property type="nucleotide sequence ID" value="XM_008083617.1"/>
</dbReference>
<dbReference type="Proteomes" id="UP000016922">
    <property type="component" value="Unassembled WGS sequence"/>
</dbReference>
<dbReference type="PANTHER" id="PTHR37017:SF11">
    <property type="entry name" value="ESTERASE_LIPASE_THIOESTERASE DOMAIN-CONTAINING PROTEIN"/>
    <property type="match status" value="1"/>
</dbReference>
<dbReference type="AlphaFoldDB" id="S3CVG0"/>
<sequence length="261" mass="27998">MSVSKPTFLIVPGAWHPSSAYQILADQLNAANCTAVIATHPSLNSKEPSSVTCAQDAQAVRSVLLSLLDKNEDVVVVAHSYGCVTGSGAAYGLSKASRAKAGKRSGVIGIVCIAGFLLHGGANMSSMKPPAYVLLDQPEPGFCETSNPADIFYHDLDEQSAASMVRSLQPQAMGPFASDSPPTAWEEPEFEGKLAYVRATQDRAVPLFVQDMMMEKSQVKWLVKDIETSHSPFLSRPKELTNLLLECVDHFLVSDGPQSTT</sequence>
<evidence type="ECO:0000259" key="1">
    <source>
        <dbReference type="Pfam" id="PF12697"/>
    </source>
</evidence>
<dbReference type="SUPFAM" id="SSF53474">
    <property type="entry name" value="alpha/beta-Hydrolases"/>
    <property type="match status" value="1"/>
</dbReference>
<evidence type="ECO:0000313" key="2">
    <source>
        <dbReference type="EMBL" id="EPE30397.1"/>
    </source>
</evidence>
<keyword evidence="3" id="KW-1185">Reference proteome</keyword>
<dbReference type="Gene3D" id="3.40.50.1820">
    <property type="entry name" value="alpha/beta hydrolase"/>
    <property type="match status" value="1"/>
</dbReference>
<dbReference type="GeneID" id="19462419"/>
<dbReference type="eggNOG" id="ENOG502SN9A">
    <property type="taxonomic scope" value="Eukaryota"/>
</dbReference>
<name>S3CVG0_GLAL2</name>
<dbReference type="OMA" id="QSMAANM"/>
<protein>
    <submittedName>
        <fullName evidence="2">Alpha/beta-Hydrolase</fullName>
    </submittedName>
</protein>
<dbReference type="KEGG" id="glz:GLAREA_03364"/>
<dbReference type="GO" id="GO:0016787">
    <property type="term" value="F:hydrolase activity"/>
    <property type="evidence" value="ECO:0007669"/>
    <property type="project" value="UniProtKB-KW"/>
</dbReference>
<keyword evidence="2" id="KW-0378">Hydrolase</keyword>
<organism evidence="2 3">
    <name type="scientific">Glarea lozoyensis (strain ATCC 20868 / MF5171)</name>
    <dbReference type="NCBI Taxonomy" id="1116229"/>
    <lineage>
        <taxon>Eukaryota</taxon>
        <taxon>Fungi</taxon>
        <taxon>Dikarya</taxon>
        <taxon>Ascomycota</taxon>
        <taxon>Pezizomycotina</taxon>
        <taxon>Leotiomycetes</taxon>
        <taxon>Helotiales</taxon>
        <taxon>Helotiaceae</taxon>
        <taxon>Glarea</taxon>
    </lineage>
</organism>
<accession>S3CVG0</accession>
<dbReference type="HOGENOM" id="CLU_046066_1_3_1"/>
<evidence type="ECO:0000313" key="3">
    <source>
        <dbReference type="Proteomes" id="UP000016922"/>
    </source>
</evidence>
<dbReference type="InterPro" id="IPR052897">
    <property type="entry name" value="Sec-Metab_Biosynth_Hydrolase"/>
</dbReference>
<dbReference type="InterPro" id="IPR029058">
    <property type="entry name" value="AB_hydrolase_fold"/>
</dbReference>
<reference evidence="2 3" key="1">
    <citation type="journal article" date="2013" name="BMC Genomics">
        <title>Genomics-driven discovery of the pneumocandin biosynthetic gene cluster in the fungus Glarea lozoyensis.</title>
        <authorList>
            <person name="Chen L."/>
            <person name="Yue Q."/>
            <person name="Zhang X."/>
            <person name="Xiang M."/>
            <person name="Wang C."/>
            <person name="Li S."/>
            <person name="Che Y."/>
            <person name="Ortiz-Lopez F.J."/>
            <person name="Bills G.F."/>
            <person name="Liu X."/>
            <person name="An Z."/>
        </authorList>
    </citation>
    <scope>NUCLEOTIDE SEQUENCE [LARGE SCALE GENOMIC DNA]</scope>
    <source>
        <strain evidence="3">ATCC 20868 / MF5171</strain>
    </source>
</reference>
<dbReference type="Pfam" id="PF12697">
    <property type="entry name" value="Abhydrolase_6"/>
    <property type="match status" value="1"/>
</dbReference>
<dbReference type="InterPro" id="IPR000073">
    <property type="entry name" value="AB_hydrolase_1"/>
</dbReference>